<sequence length="124" mass="14113">MGLPAFSRLHIFGTCAILFLMNLTIFSIYYASVGKANIAHLKKDHIEPKGKPSISILLSLGDLLLITILFFVINYFKRGTFVLSPDYEKLLLVIYIVWFVTAFITGKFDKRNFVNYYYAIASCA</sequence>
<dbReference type="EMBL" id="BARS01022926">
    <property type="protein sequence ID" value="GAG05618.1"/>
    <property type="molecule type" value="Genomic_DNA"/>
</dbReference>
<protein>
    <submittedName>
        <fullName evidence="2">Uncharacterized protein</fullName>
    </submittedName>
</protein>
<evidence type="ECO:0000256" key="1">
    <source>
        <dbReference type="SAM" id="Phobius"/>
    </source>
</evidence>
<feature type="transmembrane region" description="Helical" evidence="1">
    <location>
        <begin position="87"/>
        <end position="106"/>
    </location>
</feature>
<gene>
    <name evidence="2" type="ORF">S01H1_36580</name>
</gene>
<dbReference type="AlphaFoldDB" id="X0UZ97"/>
<keyword evidence="1" id="KW-0812">Transmembrane</keyword>
<name>X0UZ97_9ZZZZ</name>
<keyword evidence="1" id="KW-1133">Transmembrane helix</keyword>
<feature type="transmembrane region" description="Helical" evidence="1">
    <location>
        <begin position="54"/>
        <end position="75"/>
    </location>
</feature>
<organism evidence="2">
    <name type="scientific">marine sediment metagenome</name>
    <dbReference type="NCBI Taxonomy" id="412755"/>
    <lineage>
        <taxon>unclassified sequences</taxon>
        <taxon>metagenomes</taxon>
        <taxon>ecological metagenomes</taxon>
    </lineage>
</organism>
<comment type="caution">
    <text evidence="2">The sequence shown here is derived from an EMBL/GenBank/DDBJ whole genome shotgun (WGS) entry which is preliminary data.</text>
</comment>
<feature type="transmembrane region" description="Helical" evidence="1">
    <location>
        <begin position="6"/>
        <end position="33"/>
    </location>
</feature>
<keyword evidence="1" id="KW-0472">Membrane</keyword>
<evidence type="ECO:0000313" key="2">
    <source>
        <dbReference type="EMBL" id="GAG05618.1"/>
    </source>
</evidence>
<proteinExistence type="predicted"/>
<reference evidence="2" key="1">
    <citation type="journal article" date="2014" name="Front. Microbiol.">
        <title>High frequency of phylogenetically diverse reductive dehalogenase-homologous genes in deep subseafloor sedimentary metagenomes.</title>
        <authorList>
            <person name="Kawai M."/>
            <person name="Futagami T."/>
            <person name="Toyoda A."/>
            <person name="Takaki Y."/>
            <person name="Nishi S."/>
            <person name="Hori S."/>
            <person name="Arai W."/>
            <person name="Tsubouchi T."/>
            <person name="Morono Y."/>
            <person name="Uchiyama I."/>
            <person name="Ito T."/>
            <person name="Fujiyama A."/>
            <person name="Inagaki F."/>
            <person name="Takami H."/>
        </authorList>
    </citation>
    <scope>NUCLEOTIDE SEQUENCE</scope>
    <source>
        <strain evidence="2">Expedition CK06-06</strain>
    </source>
</reference>
<accession>X0UZ97</accession>
<feature type="non-terminal residue" evidence="2">
    <location>
        <position position="124"/>
    </location>
</feature>